<dbReference type="EMBL" id="FWXZ01000001">
    <property type="protein sequence ID" value="SMC41447.1"/>
    <property type="molecule type" value="Genomic_DNA"/>
</dbReference>
<dbReference type="Proteomes" id="UP000192328">
    <property type="component" value="Unassembled WGS sequence"/>
</dbReference>
<comment type="caution">
    <text evidence="1">The sequence shown here is derived from an EMBL/GenBank/DDBJ whole genome shotgun (WGS) entry which is preliminary data.</text>
</comment>
<gene>
    <name evidence="1" type="ORF">SAMN06297397_0757</name>
</gene>
<name>A0AC61PIY2_9FIRM</name>
<keyword evidence="2" id="KW-1185">Reference proteome</keyword>
<evidence type="ECO:0000313" key="1">
    <source>
        <dbReference type="EMBL" id="SMC41447.1"/>
    </source>
</evidence>
<sequence length="333" mass="35230">MTNKKHLIIILALVLAMTAVLPVSGALADTATVKGGWLVLRAAPSFSGTILASYPSGTVVTLNGQNGSWYAVTAPDGMSGYMLGDYLQIVGSGNSSSGLTLIDSTAYVTSKNGLNVRLRSGPGKGYSIIGSYAPGTKCTVLSPGNNWCRIQIGSMTGYMMTSFLTSNASSAPAPAPQPQPVTDEYQVYVTSGNGKGVNLRSGPSKSYPAIGFYSVGTAAGMITRGATWSYIRVGNRYGYMMTQFLTESQPVVNPVVPVTGAYVVSANGRNVNLRSQPTTASSILRSFKPGTPVTVITRGTEWCFVLIDGYYGYMMKQFIYDGIYPATGTDLYF</sequence>
<organism evidence="1 2">
    <name type="scientific">Aristaeella lactis</name>
    <dbReference type="NCBI Taxonomy" id="3046383"/>
    <lineage>
        <taxon>Bacteria</taxon>
        <taxon>Bacillati</taxon>
        <taxon>Bacillota</taxon>
        <taxon>Clostridia</taxon>
        <taxon>Eubacteriales</taxon>
        <taxon>Aristaeellaceae</taxon>
        <taxon>Aristaeella</taxon>
    </lineage>
</organism>
<proteinExistence type="predicted"/>
<accession>A0AC61PIY2</accession>
<reference evidence="1" key="1">
    <citation type="submission" date="2017-04" db="EMBL/GenBank/DDBJ databases">
        <authorList>
            <person name="Varghese N."/>
            <person name="Submissions S."/>
        </authorList>
    </citation>
    <scope>NUCLEOTIDE SEQUENCE</scope>
    <source>
        <strain evidence="1">WTE2008</strain>
    </source>
</reference>
<evidence type="ECO:0000313" key="2">
    <source>
        <dbReference type="Proteomes" id="UP000192328"/>
    </source>
</evidence>
<protein>
    <submittedName>
        <fullName evidence="1">SH3 domain-containing protein</fullName>
    </submittedName>
</protein>